<dbReference type="PANTHER" id="PTHR13696">
    <property type="entry name" value="P-LOOP CONTAINING NUCLEOSIDE TRIPHOSPHATE HYDROLASE"/>
    <property type="match status" value="1"/>
</dbReference>
<evidence type="ECO:0000313" key="3">
    <source>
        <dbReference type="Proteomes" id="UP000294697"/>
    </source>
</evidence>
<sequence>MDSKLNKRLSSLKKFKKALKDHFIKKDAEWIDINVTPLGRIDLTIVSNKFEDDESESLKFIESSFQKLDDFYHKGFTTFYSVEDADFSGIKKPSTKKDGFSDWESMIKSLEADAKIKDKKVKNDLPHLISFYSYKGGVGRTLALVQTAYLLAKKGKNVLMLDLDIEAPSLYDIFSNKIELDKGIVDYLYEQEFAGEEKDINIDDIVSNIQVDETLAGNLYTIPAGIMSAEYIYKLTQLKPKFLSRRDYLTVLLEKLQKRLEIDIVLIDSRTGINDWGAFSILDIADEVFFFTYPNRENITGTRTIVDLMKNMQLKKFTVVFSRVEADEGLDYAEELFEELRLEQEFISIVYNPRLAVIKDFPNDKFLSEYQEIADFILEKDQLEINKTYITDYIDKKEVLKQLLDNISKEFYITEAEKKVMSNKYNFIAADSQIIEKRFSRLIDNFNKITPMREEKGSSLLALVENKLVFIEDNNFLAENQFEDLFDVLSYFYYVTLQVLKSDDSKMVFTADNFIQEDYSRIKSEFIELDFDDRIQKIKDLTLVAEDSDDIFYLNETGNRINNVRREINLVINLNIFGNNYLTAEKINILNSAVEFIREHFSKLNLKIIVSDRYYKNNLELFTDLLGVYQLEWKKDDLKRLILDYLLSVSSNLEDYLYAINRTNKVSTFEEKLAEFKRKENEENKNQVSEKFNLNNYFANSVEIRTDYLLNLFWGIRINPEIYSKKVIDYFYDLLESKNMMNPISVAEILSETIKLEIENNLKSKKSLISRDSLGCVFERY</sequence>
<dbReference type="AlphaFoldDB" id="A0A4V6Q875"/>
<gene>
    <name evidence="2" type="ORF">C8C77_10591</name>
</gene>
<dbReference type="InterPro" id="IPR025669">
    <property type="entry name" value="AAA_dom"/>
</dbReference>
<dbReference type="OrthoDB" id="3035369at2"/>
<dbReference type="Proteomes" id="UP000294697">
    <property type="component" value="Unassembled WGS sequence"/>
</dbReference>
<name>A0A4V6Q875_9FIRM</name>
<accession>A0A4V6Q875</accession>
<dbReference type="InterPro" id="IPR050678">
    <property type="entry name" value="DNA_Partitioning_ATPase"/>
</dbReference>
<evidence type="ECO:0000259" key="1">
    <source>
        <dbReference type="Pfam" id="PF13614"/>
    </source>
</evidence>
<dbReference type="RefSeq" id="WP_111570696.1">
    <property type="nucleotide sequence ID" value="NZ_QLME01000001.1"/>
</dbReference>
<dbReference type="NCBIfam" id="NF047398">
    <property type="entry name" value="AAA_KGGVGR"/>
    <property type="match status" value="1"/>
</dbReference>
<protein>
    <submittedName>
        <fullName evidence="2">MinD-like ATPase involved in chromosome partitioning or flagellar assembly</fullName>
    </submittedName>
</protein>
<keyword evidence="2" id="KW-0969">Cilium</keyword>
<comment type="caution">
    <text evidence="2">The sequence shown here is derived from an EMBL/GenBank/DDBJ whole genome shotgun (WGS) entry which is preliminary data.</text>
</comment>
<dbReference type="SUPFAM" id="SSF52540">
    <property type="entry name" value="P-loop containing nucleoside triphosphate hydrolases"/>
    <property type="match status" value="1"/>
</dbReference>
<dbReference type="PANTHER" id="PTHR13696:SF52">
    <property type="entry name" value="PARA FAMILY PROTEIN CT_582"/>
    <property type="match status" value="1"/>
</dbReference>
<feature type="domain" description="AAA" evidence="1">
    <location>
        <begin position="128"/>
        <end position="314"/>
    </location>
</feature>
<evidence type="ECO:0000313" key="2">
    <source>
        <dbReference type="EMBL" id="TDW06455.1"/>
    </source>
</evidence>
<reference evidence="2 3" key="1">
    <citation type="submission" date="2019-03" db="EMBL/GenBank/DDBJ databases">
        <title>Subsurface microbial communities from deep shales in Ohio and West Virginia, USA.</title>
        <authorList>
            <person name="Wrighton K."/>
        </authorList>
    </citation>
    <scope>NUCLEOTIDE SEQUENCE [LARGE SCALE GENOMIC DNA]</scope>
    <source>
        <strain evidence="2 3">MSL9.2</strain>
    </source>
</reference>
<proteinExistence type="predicted"/>
<dbReference type="Gene3D" id="3.40.50.300">
    <property type="entry name" value="P-loop containing nucleotide triphosphate hydrolases"/>
    <property type="match status" value="1"/>
</dbReference>
<organism evidence="2 3">
    <name type="scientific">Halanaerobium saccharolyticum</name>
    <dbReference type="NCBI Taxonomy" id="43595"/>
    <lineage>
        <taxon>Bacteria</taxon>
        <taxon>Bacillati</taxon>
        <taxon>Bacillota</taxon>
        <taxon>Clostridia</taxon>
        <taxon>Halanaerobiales</taxon>
        <taxon>Halanaerobiaceae</taxon>
        <taxon>Halanaerobium</taxon>
    </lineage>
</organism>
<dbReference type="InterPro" id="IPR027417">
    <property type="entry name" value="P-loop_NTPase"/>
</dbReference>
<dbReference type="EMBL" id="SODA01000005">
    <property type="protein sequence ID" value="TDW06455.1"/>
    <property type="molecule type" value="Genomic_DNA"/>
</dbReference>
<keyword evidence="2" id="KW-0282">Flagellum</keyword>
<dbReference type="Pfam" id="PF13614">
    <property type="entry name" value="AAA_31"/>
    <property type="match status" value="1"/>
</dbReference>
<keyword evidence="2" id="KW-0966">Cell projection</keyword>